<feature type="compositionally biased region" description="Low complexity" evidence="1">
    <location>
        <begin position="11"/>
        <end position="21"/>
    </location>
</feature>
<reference evidence="3" key="1">
    <citation type="journal article" date="2019" name="Int. J. Syst. Evol. Microbiol.">
        <title>The Global Catalogue of Microorganisms (GCM) 10K type strain sequencing project: providing services to taxonomists for standard genome sequencing and annotation.</title>
        <authorList>
            <consortium name="The Broad Institute Genomics Platform"/>
            <consortium name="The Broad Institute Genome Sequencing Center for Infectious Disease"/>
            <person name="Wu L."/>
            <person name="Ma J."/>
        </authorList>
    </citation>
    <scope>NUCLEOTIDE SEQUENCE [LARGE SCALE GENOMIC DNA]</scope>
    <source>
        <strain evidence="3">JCM 4253</strain>
    </source>
</reference>
<keyword evidence="3" id="KW-1185">Reference proteome</keyword>
<proteinExistence type="predicted"/>
<dbReference type="EMBL" id="BNBF01000008">
    <property type="protein sequence ID" value="GHG49338.1"/>
    <property type="molecule type" value="Genomic_DNA"/>
</dbReference>
<name>A0A919C4J7_9ACTN</name>
<feature type="compositionally biased region" description="Basic and acidic residues" evidence="1">
    <location>
        <begin position="84"/>
        <end position="95"/>
    </location>
</feature>
<comment type="caution">
    <text evidence="2">The sequence shown here is derived from an EMBL/GenBank/DDBJ whole genome shotgun (WGS) entry which is preliminary data.</text>
</comment>
<evidence type="ECO:0000256" key="1">
    <source>
        <dbReference type="SAM" id="MobiDB-lite"/>
    </source>
</evidence>
<feature type="compositionally biased region" description="Polar residues" evidence="1">
    <location>
        <begin position="35"/>
        <end position="48"/>
    </location>
</feature>
<accession>A0A919C4J7</accession>
<dbReference type="Proteomes" id="UP000619355">
    <property type="component" value="Unassembled WGS sequence"/>
</dbReference>
<protein>
    <submittedName>
        <fullName evidence="2">Uncharacterized protein</fullName>
    </submittedName>
</protein>
<evidence type="ECO:0000313" key="3">
    <source>
        <dbReference type="Proteomes" id="UP000619355"/>
    </source>
</evidence>
<evidence type="ECO:0000313" key="2">
    <source>
        <dbReference type="EMBL" id="GHG49338.1"/>
    </source>
</evidence>
<gene>
    <name evidence="2" type="ORF">GCM10018980_30070</name>
</gene>
<feature type="region of interest" description="Disordered" evidence="1">
    <location>
        <begin position="1"/>
        <end position="99"/>
    </location>
</feature>
<feature type="compositionally biased region" description="Basic and acidic residues" evidence="1">
    <location>
        <begin position="58"/>
        <end position="72"/>
    </location>
</feature>
<sequence>MTTAIGEPCGARCRAPAAPLRARTDRTRTPHIPSYSLTFPRTLRSQPQEDPEMSTDVQTKKEAYKRGEEQGRADALAGKPYADPPRDGSRGEKDQYANGYDWGYEQGKAQKLDLVVWQEGGVEDAPGGLGTTINICVRTPNWSETVDAGACKHVFTAPTGFRWNGTVGAQYKRIDQTTGGNLPPVQPTVGDDGRTLTFTYHVHLNTGSDDKDCIVYTCGLEAVDGAGAGRHTDGVAQIGTAPPAKLKAEVIEDED</sequence>
<organism evidence="2 3">
    <name type="scientific">Streptomyces capoamus</name>
    <dbReference type="NCBI Taxonomy" id="68183"/>
    <lineage>
        <taxon>Bacteria</taxon>
        <taxon>Bacillati</taxon>
        <taxon>Actinomycetota</taxon>
        <taxon>Actinomycetes</taxon>
        <taxon>Kitasatosporales</taxon>
        <taxon>Streptomycetaceae</taxon>
        <taxon>Streptomyces</taxon>
    </lineage>
</organism>
<dbReference type="AlphaFoldDB" id="A0A919C4J7"/>